<reference evidence="3" key="1">
    <citation type="submission" date="2025-08" db="UniProtKB">
        <authorList>
            <consortium name="RefSeq"/>
        </authorList>
    </citation>
    <scope>IDENTIFICATION</scope>
</reference>
<keyword evidence="2" id="KW-1185">Reference proteome</keyword>
<name>A0ABM1ELD6_PRICU</name>
<dbReference type="InterPro" id="IPR036397">
    <property type="entry name" value="RNaseH_sf"/>
</dbReference>
<organism evidence="2 3">
    <name type="scientific">Priapulus caudatus</name>
    <name type="common">Priapulid worm</name>
    <dbReference type="NCBI Taxonomy" id="37621"/>
    <lineage>
        <taxon>Eukaryota</taxon>
        <taxon>Metazoa</taxon>
        <taxon>Ecdysozoa</taxon>
        <taxon>Scalidophora</taxon>
        <taxon>Priapulida</taxon>
        <taxon>Priapulimorpha</taxon>
        <taxon>Priapulimorphida</taxon>
        <taxon>Priapulidae</taxon>
        <taxon>Priapulus</taxon>
    </lineage>
</organism>
<protein>
    <submittedName>
        <fullName evidence="3">Uncharacterized protein LOC106813386</fullName>
    </submittedName>
</protein>
<dbReference type="SUPFAM" id="SSF53098">
    <property type="entry name" value="Ribonuclease H-like"/>
    <property type="match status" value="1"/>
</dbReference>
<dbReference type="InterPro" id="IPR058913">
    <property type="entry name" value="Integrase_dom_put"/>
</dbReference>
<dbReference type="Proteomes" id="UP000695022">
    <property type="component" value="Unplaced"/>
</dbReference>
<sequence>MYICGAVDGNSRLITFLDITCENSARNNCVFFLCGVQQYGLPSRVRVDDGGEYMEVRRYMEREMGQGRGSVIVGTSVHNQRIERMWRDVYAKVLAIYYRLFYHLEDHGILDLSSNIHLFALHYVFVQRIQQDLSRWAAAHNNHGLRTEHHQTPMQLWMSGIIQQSQSSSTAIRNALSFNIDAEVVREHHSLDWEEQSTRLNVPISHIHDPLPEERLIEMSQQINVMAECEDYGLGFYGRVVQFITTHSV</sequence>
<dbReference type="PANTHER" id="PTHR46791:SF4">
    <property type="match status" value="1"/>
</dbReference>
<dbReference type="Gene3D" id="3.30.420.10">
    <property type="entry name" value="Ribonuclease H-like superfamily/Ribonuclease H"/>
    <property type="match status" value="1"/>
</dbReference>
<dbReference type="GeneID" id="106813386"/>
<evidence type="ECO:0000259" key="1">
    <source>
        <dbReference type="Pfam" id="PF24764"/>
    </source>
</evidence>
<evidence type="ECO:0000313" key="3">
    <source>
        <dbReference type="RefSeq" id="XP_014673007.1"/>
    </source>
</evidence>
<dbReference type="PANTHER" id="PTHR46791">
    <property type="entry name" value="EXPRESSED PROTEIN"/>
    <property type="match status" value="1"/>
</dbReference>
<dbReference type="Pfam" id="PF24764">
    <property type="entry name" value="rva_4"/>
    <property type="match status" value="1"/>
</dbReference>
<feature type="domain" description="Integrase core" evidence="1">
    <location>
        <begin position="3"/>
        <end position="171"/>
    </location>
</feature>
<accession>A0ABM1ELD6</accession>
<dbReference type="RefSeq" id="XP_014673007.1">
    <property type="nucleotide sequence ID" value="XM_014817521.1"/>
</dbReference>
<dbReference type="InterPro" id="IPR012337">
    <property type="entry name" value="RNaseH-like_sf"/>
</dbReference>
<proteinExistence type="predicted"/>
<gene>
    <name evidence="3" type="primary">LOC106813386</name>
</gene>
<evidence type="ECO:0000313" key="2">
    <source>
        <dbReference type="Proteomes" id="UP000695022"/>
    </source>
</evidence>